<feature type="compositionally biased region" description="Polar residues" evidence="1">
    <location>
        <begin position="91"/>
        <end position="103"/>
    </location>
</feature>
<sequence>MIGQDVDDVAARDHIGGGEVFEGLPLGGVAGGDSAADPDPQENLCFEGLDRAADGCVRLRPAGDGAGLVGPEDVEPRGGGVPVGRSRARPTSTTSLTVANMAS</sequence>
<feature type="compositionally biased region" description="Gly residues" evidence="1">
    <location>
        <begin position="17"/>
        <end position="31"/>
    </location>
</feature>
<dbReference type="GeneID" id="49388673"/>
<dbReference type="RefSeq" id="WP_030240039.1">
    <property type="nucleotide sequence ID" value="NZ_CP024985.1"/>
</dbReference>
<reference evidence="3 4" key="1">
    <citation type="submission" date="2017-11" db="EMBL/GenBank/DDBJ databases">
        <title>Complete genome sequence of Streptomyces lavendulae subsp. lavendulae CCM 3239 (formerly 'Streptomyces aureofaciens CCM 3239'), the producer of the angucycline-type antibiotic auricin.</title>
        <authorList>
            <person name="Busche T."/>
            <person name="Novakova R."/>
            <person name="Al'Dilaimi A."/>
            <person name="Homerova D."/>
            <person name="Feckova L."/>
            <person name="Rezuchova B."/>
            <person name="Mingyar E."/>
            <person name="Csolleiova D."/>
            <person name="Bekeova C."/>
            <person name="Winkler A."/>
            <person name="Sevcikova B."/>
            <person name="Kalinowski J."/>
            <person name="Kormanec J."/>
            <person name="Ruckert C."/>
        </authorList>
    </citation>
    <scope>NUCLEOTIDE SEQUENCE [LARGE SCALE GENOMIC DNA]</scope>
    <source>
        <strain evidence="3 4">CCM 3239</strain>
    </source>
</reference>
<accession>A0A2K8PTN9</accession>
<name>A0A2K8PTN9_STRLA</name>
<dbReference type="KEGG" id="slx:SLAV_38685"/>
<dbReference type="AlphaFoldDB" id="A0A2K8PTN9"/>
<evidence type="ECO:0000313" key="4">
    <source>
        <dbReference type="Proteomes" id="UP000231791"/>
    </source>
</evidence>
<organism evidence="3 4">
    <name type="scientific">Streptomyces lavendulae subsp. lavendulae</name>
    <dbReference type="NCBI Taxonomy" id="58340"/>
    <lineage>
        <taxon>Bacteria</taxon>
        <taxon>Bacillati</taxon>
        <taxon>Actinomycetota</taxon>
        <taxon>Actinomycetes</taxon>
        <taxon>Kitasatosporales</taxon>
        <taxon>Streptomycetaceae</taxon>
        <taxon>Streptomyces</taxon>
    </lineage>
</organism>
<proteinExistence type="predicted"/>
<dbReference type="EMBL" id="CP024985">
    <property type="protein sequence ID" value="ATZ22071.1"/>
    <property type="molecule type" value="Genomic_DNA"/>
</dbReference>
<evidence type="ECO:0000313" key="3">
    <source>
        <dbReference type="EMBL" id="ATZ29500.1"/>
    </source>
</evidence>
<protein>
    <submittedName>
        <fullName evidence="3">Uncharacterized protein</fullName>
    </submittedName>
</protein>
<evidence type="ECO:0000313" key="2">
    <source>
        <dbReference type="EMBL" id="ATZ22071.1"/>
    </source>
</evidence>
<keyword evidence="4" id="KW-1185">Reference proteome</keyword>
<dbReference type="KEGG" id="slx:SLAV_00705"/>
<dbReference type="Proteomes" id="UP000231791">
    <property type="component" value="Chromosome"/>
</dbReference>
<gene>
    <name evidence="2" type="ORF">SLAV_00705</name>
    <name evidence="3" type="ORF">SLAV_38685</name>
</gene>
<dbReference type="EMBL" id="CP024985">
    <property type="protein sequence ID" value="ATZ29500.1"/>
    <property type="molecule type" value="Genomic_DNA"/>
</dbReference>
<evidence type="ECO:0000256" key="1">
    <source>
        <dbReference type="SAM" id="MobiDB-lite"/>
    </source>
</evidence>
<feature type="region of interest" description="Disordered" evidence="1">
    <location>
        <begin position="1"/>
        <end position="41"/>
    </location>
</feature>
<feature type="region of interest" description="Disordered" evidence="1">
    <location>
        <begin position="64"/>
        <end position="103"/>
    </location>
</feature>